<dbReference type="AlphaFoldDB" id="Q3L968"/>
<reference evidence="2" key="1">
    <citation type="submission" date="2005-03" db="EMBL/GenBank/DDBJ databases">
        <title>Comparison of the complete genome sequences of Rhodococcus erythropolis PR4 and Rhodococcus opacus B4.</title>
        <authorList>
            <person name="Takarada H."/>
            <person name="Sekine M."/>
            <person name="Hosoyama A."/>
            <person name="Yamada R."/>
            <person name="Fujisawa T."/>
            <person name="Omata S."/>
            <person name="Shimizu A."/>
            <person name="Tsukatani N."/>
            <person name="Tanikawa S."/>
            <person name="Fujita N."/>
            <person name="Harayama S."/>
        </authorList>
    </citation>
    <scope>NUCLEOTIDE SEQUENCE [LARGE SCALE GENOMIC DNA]</scope>
    <source>
        <strain evidence="2">PR4 / NBRC 100887</strain>
        <plasmid evidence="2">pREC1</plasmid>
    </source>
</reference>
<dbReference type="HOGENOM" id="CLU_2882987_0_0_11"/>
<protein>
    <submittedName>
        <fullName evidence="1">Uncharacterized protein</fullName>
    </submittedName>
</protein>
<organism evidence="1 2">
    <name type="scientific">Rhodococcus erythropolis (strain PR4 / NBRC 100887)</name>
    <dbReference type="NCBI Taxonomy" id="234621"/>
    <lineage>
        <taxon>Bacteria</taxon>
        <taxon>Bacillati</taxon>
        <taxon>Actinomycetota</taxon>
        <taxon>Actinomycetes</taxon>
        <taxon>Mycobacteriales</taxon>
        <taxon>Nocardiaceae</taxon>
        <taxon>Rhodococcus</taxon>
        <taxon>Rhodococcus erythropolis group</taxon>
    </lineage>
</organism>
<dbReference type="Proteomes" id="UP000002204">
    <property type="component" value="Plasmid pREC1"/>
</dbReference>
<proteinExistence type="predicted"/>
<dbReference type="RefSeq" id="WP_011331149.1">
    <property type="nucleotide sequence ID" value="NC_007486.1"/>
</dbReference>
<evidence type="ECO:0000313" key="1">
    <source>
        <dbReference type="EMBL" id="BAE46245.1"/>
    </source>
</evidence>
<accession>Q3L968</accession>
<gene>
    <name evidence="1" type="ordered locus">RER_pREC1-00040</name>
</gene>
<name>Q3L968_RHOE4</name>
<geneLocation type="plasmid" evidence="1 2">
    <name>pREC1</name>
</geneLocation>
<sequence>MNTPDDERDAWQMHSDGASWDQIGIEMGCSGATAQTLAAEYERRTDAAAHGAQDTLF</sequence>
<reference evidence="1 2" key="2">
    <citation type="journal article" date="2006" name="Environ. Microbiol.">
        <title>Sequence analysis of three plasmids harboured in Rhodococcus erythropolis strain PR4.</title>
        <authorList>
            <person name="Sekine M."/>
            <person name="Tanikawa S."/>
            <person name="Omata S."/>
            <person name="Saito M."/>
            <person name="Fujisawa T."/>
            <person name="Tsukatani N."/>
            <person name="Tajima T."/>
            <person name="Sekigawa T."/>
            <person name="Kosugi H."/>
            <person name="Matsuo Y."/>
            <person name="Nishiko R."/>
            <person name="Imamura K."/>
            <person name="Ito M."/>
            <person name="Narita H."/>
            <person name="Tago S."/>
            <person name="Fujita N."/>
            <person name="Harayama S."/>
        </authorList>
    </citation>
    <scope>NUCLEOTIDE SEQUENCE [LARGE SCALE GENOMIC DNA]</scope>
    <source>
        <strain evidence="2">PR4 / NBRC 100887</strain>
        <plasmid evidence="1 2">pREC1</plasmid>
    </source>
</reference>
<dbReference type="EMBL" id="AP008932">
    <property type="protein sequence ID" value="BAE46245.1"/>
    <property type="molecule type" value="Genomic_DNA"/>
</dbReference>
<keyword evidence="1" id="KW-0614">Plasmid</keyword>
<dbReference type="KEGG" id="rer:RER_pREC1-00040"/>
<evidence type="ECO:0000313" key="2">
    <source>
        <dbReference type="Proteomes" id="UP000002204"/>
    </source>
</evidence>